<feature type="compositionally biased region" description="Polar residues" evidence="2">
    <location>
        <begin position="404"/>
        <end position="413"/>
    </location>
</feature>
<keyword evidence="3" id="KW-1133">Transmembrane helix</keyword>
<feature type="compositionally biased region" description="Basic and acidic residues" evidence="2">
    <location>
        <begin position="38"/>
        <end position="47"/>
    </location>
</feature>
<dbReference type="eggNOG" id="COG1316">
    <property type="taxonomic scope" value="Bacteria"/>
</dbReference>
<feature type="region of interest" description="Disordered" evidence="2">
    <location>
        <begin position="404"/>
        <end position="463"/>
    </location>
</feature>
<dbReference type="Pfam" id="PF03816">
    <property type="entry name" value="LytR_cpsA_psr"/>
    <property type="match status" value="1"/>
</dbReference>
<evidence type="ECO:0000256" key="3">
    <source>
        <dbReference type="SAM" id="Phobius"/>
    </source>
</evidence>
<accession>C5RD96</accession>
<dbReference type="InterPro" id="IPR004474">
    <property type="entry name" value="LytR_CpsA_psr"/>
</dbReference>
<reference evidence="5 6" key="1">
    <citation type="submission" date="2009-04" db="EMBL/GenBank/DDBJ databases">
        <authorList>
            <person name="Qin X."/>
            <person name="Bachman B."/>
            <person name="Battles P."/>
            <person name="Bell A."/>
            <person name="Bess C."/>
            <person name="Bickham C."/>
            <person name="Chaboub L."/>
            <person name="Chen D."/>
            <person name="Coyle M."/>
            <person name="Deiros D.R."/>
            <person name="Dinh H."/>
            <person name="Forbes L."/>
            <person name="Fowler G."/>
            <person name="Francisco L."/>
            <person name="Fu Q."/>
            <person name="Gubbala S."/>
            <person name="Hale W."/>
            <person name="Han Y."/>
            <person name="Hemphill L."/>
            <person name="Highlander S.K."/>
            <person name="Hirani K."/>
            <person name="Hogues M."/>
            <person name="Jackson L."/>
            <person name="Jakkamsetti A."/>
            <person name="Javaid M."/>
            <person name="Jiang H."/>
            <person name="Korchina V."/>
            <person name="Kovar C."/>
            <person name="Lara F."/>
            <person name="Lee S."/>
            <person name="Mata R."/>
            <person name="Mathew T."/>
            <person name="Moen C."/>
            <person name="Morales K."/>
            <person name="Munidasa M."/>
            <person name="Nazareth L."/>
            <person name="Ngo R."/>
            <person name="Nguyen L."/>
            <person name="Okwuonu G."/>
            <person name="Ongeri F."/>
            <person name="Patil S."/>
            <person name="Petrosino J."/>
            <person name="Pham C."/>
            <person name="Pham P."/>
            <person name="Pu L.-L."/>
            <person name="Puazo M."/>
            <person name="Raj R."/>
            <person name="Reid J."/>
            <person name="Rouhana J."/>
            <person name="Saada N."/>
            <person name="Shang Y."/>
            <person name="Simmons D."/>
            <person name="Thornton R."/>
            <person name="Warren J."/>
            <person name="Weissenberger G."/>
            <person name="Zhang J."/>
            <person name="Zhang L."/>
            <person name="Zhou C."/>
            <person name="Zhu D."/>
            <person name="Muzny D."/>
            <person name="Worley K."/>
            <person name="Gibbs R."/>
        </authorList>
    </citation>
    <scope>NUCLEOTIDE SEQUENCE [LARGE SCALE GENOMIC DNA]</scope>
    <source>
        <strain evidence="5 6">ATCC 33313</strain>
    </source>
</reference>
<dbReference type="AlphaFoldDB" id="C5RD96"/>
<evidence type="ECO:0000313" key="5">
    <source>
        <dbReference type="EMBL" id="EER73903.1"/>
    </source>
</evidence>
<sequence>MNNQLLKLREEMLMDNEPQTRSARREAENKQNKRKKREGGPREHKDSLPGGGGKGPRKHHTIRNAILFVIALIVLAVGAMFGIAYNNTKNAVDNSFQGTGLTKERNVSNVIKNGKPFSILLLGTDTGELDRTYKGRTDSLMLVTVNPKKEKVTIMSLPRDSVIAPVGYEDQFPQKLNSAYEYGSAKTTIQTIQKWLNVPIDYYALVNMNGLEKVIDQLGGVQVKSPLTFGYNPYTAHDNGDIIYNFTKGSSTYTLNKNGSTKTYTKMDGAAALAFSRMRYDDPQGDYGRQARQRLVLQAIVDKAKSNPTKLINQKFLSTISDSTKTDLTFGDMLTAASKYLGAAKTIKTDHAQGTSVSLTSGSSELITQSEKQRVTNVLRSSLGLKHKKTGTLYGGNVSESTLAANGLPSDSNSSSTSTDSTYGTTSTDSTYGTTDSTYGGTGTTGTGTDYYGGGGAGAGAGY</sequence>
<dbReference type="HOGENOM" id="CLU_016455_2_0_9"/>
<dbReference type="InterPro" id="IPR050922">
    <property type="entry name" value="LytR/CpsA/Psr_CW_biosynth"/>
</dbReference>
<gene>
    <name evidence="5" type="ORF">HMPREF0877_1942</name>
</gene>
<evidence type="ECO:0000313" key="6">
    <source>
        <dbReference type="Proteomes" id="UP000004528"/>
    </source>
</evidence>
<dbReference type="PANTHER" id="PTHR33392:SF6">
    <property type="entry name" value="POLYISOPRENYL-TEICHOIC ACID--PEPTIDOGLYCAN TEICHOIC ACID TRANSFERASE TAGU"/>
    <property type="match status" value="1"/>
</dbReference>
<protein>
    <submittedName>
        <fullName evidence="5">Cell envelope-like function transcriptional attenuator common domain protein</fullName>
    </submittedName>
</protein>
<organism evidence="5 6">
    <name type="scientific">Weissella paramesenteroides ATCC 33313</name>
    <dbReference type="NCBI Taxonomy" id="585506"/>
    <lineage>
        <taxon>Bacteria</taxon>
        <taxon>Bacillati</taxon>
        <taxon>Bacillota</taxon>
        <taxon>Bacilli</taxon>
        <taxon>Lactobacillales</taxon>
        <taxon>Lactobacillaceae</taxon>
        <taxon>Weissella</taxon>
    </lineage>
</organism>
<feature type="domain" description="Cell envelope-related transcriptional attenuator" evidence="4">
    <location>
        <begin position="136"/>
        <end position="305"/>
    </location>
</feature>
<proteinExistence type="inferred from homology"/>
<dbReference type="Proteomes" id="UP000004528">
    <property type="component" value="Unassembled WGS sequence"/>
</dbReference>
<feature type="transmembrane region" description="Helical" evidence="3">
    <location>
        <begin position="65"/>
        <end position="85"/>
    </location>
</feature>
<dbReference type="PANTHER" id="PTHR33392">
    <property type="entry name" value="POLYISOPRENYL-TEICHOIC ACID--PEPTIDOGLYCAN TEICHOIC ACID TRANSFERASE TAGU"/>
    <property type="match status" value="1"/>
</dbReference>
<keyword evidence="3" id="KW-0812">Transmembrane</keyword>
<keyword evidence="6" id="KW-1185">Reference proteome</keyword>
<comment type="similarity">
    <text evidence="1">Belongs to the LytR/CpsA/Psr (LCP) family.</text>
</comment>
<keyword evidence="3" id="KW-0472">Membrane</keyword>
<feature type="compositionally biased region" description="Low complexity" evidence="2">
    <location>
        <begin position="414"/>
        <end position="439"/>
    </location>
</feature>
<dbReference type="EMBL" id="ACKU01000036">
    <property type="protein sequence ID" value="EER73903.1"/>
    <property type="molecule type" value="Genomic_DNA"/>
</dbReference>
<feature type="compositionally biased region" description="Gly residues" evidence="2">
    <location>
        <begin position="440"/>
        <end position="463"/>
    </location>
</feature>
<evidence type="ECO:0000256" key="2">
    <source>
        <dbReference type="SAM" id="MobiDB-lite"/>
    </source>
</evidence>
<feature type="region of interest" description="Disordered" evidence="2">
    <location>
        <begin position="1"/>
        <end position="57"/>
    </location>
</feature>
<name>C5RD96_WEIPA</name>
<evidence type="ECO:0000259" key="4">
    <source>
        <dbReference type="Pfam" id="PF03816"/>
    </source>
</evidence>
<feature type="region of interest" description="Disordered" evidence="2">
    <location>
        <begin position="352"/>
        <end position="372"/>
    </location>
</feature>
<dbReference type="Gene3D" id="3.40.630.190">
    <property type="entry name" value="LCP protein"/>
    <property type="match status" value="1"/>
</dbReference>
<evidence type="ECO:0000256" key="1">
    <source>
        <dbReference type="ARBA" id="ARBA00006068"/>
    </source>
</evidence>
<dbReference type="NCBIfam" id="TIGR00350">
    <property type="entry name" value="lytR_cpsA_psr"/>
    <property type="match status" value="1"/>
</dbReference>
<dbReference type="STRING" id="585506.HMPREF0877_1942"/>
<comment type="caution">
    <text evidence="5">The sequence shown here is derived from an EMBL/GenBank/DDBJ whole genome shotgun (WGS) entry which is preliminary data.</text>
</comment>